<dbReference type="EMBL" id="BAAAQX010000020">
    <property type="protein sequence ID" value="GAA2211319.1"/>
    <property type="molecule type" value="Genomic_DNA"/>
</dbReference>
<dbReference type="PANTHER" id="PTHR43431">
    <property type="entry name" value="OXIDOREDUCTASE, SHORT CHAIN DEHYDROGENASE/REDUCTASE FAMILY (AFU_ORTHOLOGUE AFUA_5G14000)"/>
    <property type="match status" value="1"/>
</dbReference>
<accession>A0ABN3CQ94</accession>
<reference evidence="1 2" key="1">
    <citation type="journal article" date="2019" name="Int. J. Syst. Evol. Microbiol.">
        <title>The Global Catalogue of Microorganisms (GCM) 10K type strain sequencing project: providing services to taxonomists for standard genome sequencing and annotation.</title>
        <authorList>
            <consortium name="The Broad Institute Genomics Platform"/>
            <consortium name="The Broad Institute Genome Sequencing Center for Infectious Disease"/>
            <person name="Wu L."/>
            <person name="Ma J."/>
        </authorList>
    </citation>
    <scope>NUCLEOTIDE SEQUENCE [LARGE SCALE GENOMIC DNA]</scope>
    <source>
        <strain evidence="1 2">JCM 16114</strain>
    </source>
</reference>
<dbReference type="SUPFAM" id="SSF51735">
    <property type="entry name" value="NAD(P)-binding Rossmann-fold domains"/>
    <property type="match status" value="1"/>
</dbReference>
<organism evidence="1 2">
    <name type="scientific">Nonomuraea monospora</name>
    <dbReference type="NCBI Taxonomy" id="568818"/>
    <lineage>
        <taxon>Bacteria</taxon>
        <taxon>Bacillati</taxon>
        <taxon>Actinomycetota</taxon>
        <taxon>Actinomycetes</taxon>
        <taxon>Streptosporangiales</taxon>
        <taxon>Streptosporangiaceae</taxon>
        <taxon>Nonomuraea</taxon>
    </lineage>
</organism>
<dbReference type="InterPro" id="IPR002347">
    <property type="entry name" value="SDR_fam"/>
</dbReference>
<gene>
    <name evidence="1" type="ORF">GCM10009850_067780</name>
</gene>
<protein>
    <submittedName>
        <fullName evidence="1">SDR family NAD(P)-dependent oxidoreductase</fullName>
    </submittedName>
</protein>
<sequence>MSAATRKTAVVIGAGPGLGMSVAHRFGREGYAVALVSRSAHRHAGYVASLAGAGVEAAAFTVDVHDRDRAEAALDQIRERFGTIDVLYYGPGAADLDAAPASITDIGSADAREAMEIVYPAVDLVGQVLPGMIARGEGGLLFAGGLSAVMPMPALGGLAIASAALRNYGLTLHAALAGQGVYAGNLIIGGLIERGDIHTHVVSQPERFGDVGGSTLDPDAIADGAWELFTKRDRPEATFSAFELPA</sequence>
<keyword evidence="2" id="KW-1185">Reference proteome</keyword>
<dbReference type="RefSeq" id="WP_344483686.1">
    <property type="nucleotide sequence ID" value="NZ_BAAAQX010000020.1"/>
</dbReference>
<dbReference type="Gene3D" id="3.40.50.720">
    <property type="entry name" value="NAD(P)-binding Rossmann-like Domain"/>
    <property type="match status" value="1"/>
</dbReference>
<dbReference type="Pfam" id="PF00106">
    <property type="entry name" value="adh_short"/>
    <property type="match status" value="1"/>
</dbReference>
<evidence type="ECO:0000313" key="2">
    <source>
        <dbReference type="Proteomes" id="UP001499843"/>
    </source>
</evidence>
<name>A0ABN3CQ94_9ACTN</name>
<proteinExistence type="predicted"/>
<dbReference type="PANTHER" id="PTHR43431:SF7">
    <property type="entry name" value="OXIDOREDUCTASE, SHORT CHAIN DEHYDROGENASE_REDUCTASE FAMILY (AFU_ORTHOLOGUE AFUA_5G14000)"/>
    <property type="match status" value="1"/>
</dbReference>
<evidence type="ECO:0000313" key="1">
    <source>
        <dbReference type="EMBL" id="GAA2211319.1"/>
    </source>
</evidence>
<dbReference type="Proteomes" id="UP001499843">
    <property type="component" value="Unassembled WGS sequence"/>
</dbReference>
<dbReference type="InterPro" id="IPR036291">
    <property type="entry name" value="NAD(P)-bd_dom_sf"/>
</dbReference>
<comment type="caution">
    <text evidence="1">The sequence shown here is derived from an EMBL/GenBank/DDBJ whole genome shotgun (WGS) entry which is preliminary data.</text>
</comment>
<dbReference type="PRINTS" id="PR00081">
    <property type="entry name" value="GDHRDH"/>
</dbReference>